<feature type="region of interest" description="Disordered" evidence="1">
    <location>
        <begin position="400"/>
        <end position="421"/>
    </location>
</feature>
<dbReference type="AlphaFoldDB" id="A0A495JPM8"/>
<dbReference type="InterPro" id="IPR015943">
    <property type="entry name" value="WD40/YVTN_repeat-like_dom_sf"/>
</dbReference>
<evidence type="ECO:0000313" key="4">
    <source>
        <dbReference type="Proteomes" id="UP000277671"/>
    </source>
</evidence>
<protein>
    <submittedName>
        <fullName evidence="3">Putative pyrroloquinoline-quinone binding quinoprotein</fullName>
    </submittedName>
</protein>
<dbReference type="RefSeq" id="WP_246017255.1">
    <property type="nucleotide sequence ID" value="NZ_RBKT01000001.1"/>
</dbReference>
<keyword evidence="4" id="KW-1185">Reference proteome</keyword>
<dbReference type="Proteomes" id="UP000277671">
    <property type="component" value="Unassembled WGS sequence"/>
</dbReference>
<sequence length="481" mass="50163">MGQIELGDRWTEPTVEDRPPARSWLATRSVRLGALLALLLATMSAAGTGPARISAVTIPARLGTSVVSGVDQLFLIDPVDPATDSRQQVSAYRLPGGEPLWRVRMPVPGPLGGHTLIGDTLVLTSDWGSVAPRRTVGVDTATGAISWRRTASFDAVSAYGDVLLWTPDADTTGAGVAAGEEIPAGFGMWTPGTLEAIAPDSGAVRWSVKLPAGAVHDYTGPTDETAGWFDGPLPERAMIGLPGGRIEVRDLGSGQVVRSAELPAPEAGGVGSWPPAAVGDLLLRPEGARSLTAYGLERFERRWTIDWDTDRDPWPQPCGAVLCAFRRTGGVRVLDPATGAVRWSDDRWSTLHSVGPYLIGSDQARQQPAPGLSVLDPGTGRVLGDLGAWQVLGLLSDGAAPTNGSTDGGSSEGAGGPGGPRLIGFRTGQDGRTLVAAVDLATASTRPLAVLPGISGDCRYAHGVLVCRRLDATIGVWRLPV</sequence>
<dbReference type="Pfam" id="PF13360">
    <property type="entry name" value="PQQ_2"/>
    <property type="match status" value="1"/>
</dbReference>
<dbReference type="SUPFAM" id="SSF50998">
    <property type="entry name" value="Quinoprotein alcohol dehydrogenase-like"/>
    <property type="match status" value="1"/>
</dbReference>
<gene>
    <name evidence="3" type="ORF">BDK92_5341</name>
</gene>
<evidence type="ECO:0000256" key="1">
    <source>
        <dbReference type="SAM" id="MobiDB-lite"/>
    </source>
</evidence>
<dbReference type="InterPro" id="IPR011047">
    <property type="entry name" value="Quinoprotein_ADH-like_sf"/>
</dbReference>
<organism evidence="3 4">
    <name type="scientific">Micromonospora pisi</name>
    <dbReference type="NCBI Taxonomy" id="589240"/>
    <lineage>
        <taxon>Bacteria</taxon>
        <taxon>Bacillati</taxon>
        <taxon>Actinomycetota</taxon>
        <taxon>Actinomycetes</taxon>
        <taxon>Micromonosporales</taxon>
        <taxon>Micromonosporaceae</taxon>
        <taxon>Micromonospora</taxon>
    </lineage>
</organism>
<reference evidence="3 4" key="1">
    <citation type="submission" date="2018-10" db="EMBL/GenBank/DDBJ databases">
        <title>Sequencing the genomes of 1000 actinobacteria strains.</title>
        <authorList>
            <person name="Klenk H.-P."/>
        </authorList>
    </citation>
    <scope>NUCLEOTIDE SEQUENCE [LARGE SCALE GENOMIC DNA]</scope>
    <source>
        <strain evidence="3 4">DSM 45175</strain>
    </source>
</reference>
<proteinExistence type="predicted"/>
<comment type="caution">
    <text evidence="3">The sequence shown here is derived from an EMBL/GenBank/DDBJ whole genome shotgun (WGS) entry which is preliminary data.</text>
</comment>
<evidence type="ECO:0000313" key="3">
    <source>
        <dbReference type="EMBL" id="RKR90957.1"/>
    </source>
</evidence>
<feature type="compositionally biased region" description="Gly residues" evidence="1">
    <location>
        <begin position="406"/>
        <end position="421"/>
    </location>
</feature>
<dbReference type="EMBL" id="RBKT01000001">
    <property type="protein sequence ID" value="RKR90957.1"/>
    <property type="molecule type" value="Genomic_DNA"/>
</dbReference>
<feature type="domain" description="Pyrrolo-quinoline quinone repeat" evidence="2">
    <location>
        <begin position="86"/>
        <end position="266"/>
    </location>
</feature>
<evidence type="ECO:0000259" key="2">
    <source>
        <dbReference type="Pfam" id="PF13360"/>
    </source>
</evidence>
<accession>A0A495JPM8</accession>
<dbReference type="InterPro" id="IPR002372">
    <property type="entry name" value="PQQ_rpt_dom"/>
</dbReference>
<dbReference type="Gene3D" id="2.130.10.10">
    <property type="entry name" value="YVTN repeat-like/Quinoprotein amine dehydrogenase"/>
    <property type="match status" value="1"/>
</dbReference>
<name>A0A495JPM8_9ACTN</name>